<dbReference type="HOGENOM" id="CLU_098634_1_0_5"/>
<dbReference type="PANTHER" id="PTHR42709">
    <property type="entry name" value="ALKALINE PHOSPHATASE LIKE PROTEIN"/>
    <property type="match status" value="1"/>
</dbReference>
<feature type="transmembrane region" description="Helical" evidence="1">
    <location>
        <begin position="55"/>
        <end position="77"/>
    </location>
</feature>
<dbReference type="InterPro" id="IPR051311">
    <property type="entry name" value="DedA_domain"/>
</dbReference>
<dbReference type="eggNOG" id="COG1238">
    <property type="taxonomic scope" value="Bacteria"/>
</dbReference>
<sequence length="235" mass="26685">MFFAPSGLESVLSHGIYEVQFVKSLPLKVMKESMNLNKLKLWTISLANRRTAPHWLGFIAFIESSVFPIPADVLYIPMTLVHPKRAYRYAFIATVCSVLGGIFGWFIGHFAYDSIAKPILEFYGKVENFQALQNSATLQFLVILLITSGFFHLPPIKIVTILAGVMCVHLGLFILTCIFARGARFYLLAWLIQRFGQRAMNFLARHLKWIVLIGCVSLLLLYGVFIVLVKKHILF</sequence>
<reference evidence="2 3" key="1">
    <citation type="submission" date="2012-03" db="EMBL/GenBank/DDBJ databases">
        <title>The Genome Sequence of Bartonella washoensis Sb944nv.</title>
        <authorList>
            <consortium name="The Broad Institute Genome Sequencing Platform"/>
            <consortium name="The Broad Institute Genome Sequencing Center for Infectious Disease"/>
            <person name="Feldgarden M."/>
            <person name="Kirby J."/>
            <person name="Kosoy M."/>
            <person name="Birtles R."/>
            <person name="Probert W.S."/>
            <person name="Chiaraviglio L."/>
            <person name="Young S.K."/>
            <person name="Zeng Q."/>
            <person name="Gargeya S."/>
            <person name="Fitzgerald M."/>
            <person name="Haas B."/>
            <person name="Abouelleil A."/>
            <person name="Alvarado L."/>
            <person name="Arachchi H.M."/>
            <person name="Berlin A."/>
            <person name="Chapman S.B."/>
            <person name="Gearin G."/>
            <person name="Goldberg J."/>
            <person name="Griggs A."/>
            <person name="Gujja S."/>
            <person name="Hansen M."/>
            <person name="Heiman D."/>
            <person name="Howarth C."/>
            <person name="Larimer J."/>
            <person name="Lui A."/>
            <person name="MacDonald P.J.P."/>
            <person name="McCowen C."/>
            <person name="Montmayeur A."/>
            <person name="Murphy C."/>
            <person name="Neiman D."/>
            <person name="Pearson M."/>
            <person name="Priest M."/>
            <person name="Roberts A."/>
            <person name="Saif S."/>
            <person name="Shea T."/>
            <person name="Sisk P."/>
            <person name="Stolte C."/>
            <person name="Sykes S."/>
            <person name="Wortman J."/>
            <person name="Nusbaum C."/>
            <person name="Birren B."/>
        </authorList>
    </citation>
    <scope>NUCLEOTIDE SEQUENCE [LARGE SCALE GENOMIC DNA]</scope>
    <source>
        <strain evidence="2 3">Sb944nv</strain>
    </source>
</reference>
<dbReference type="PATRIC" id="fig|1094563.3.peg.636"/>
<accession>J1J6W4</accession>
<dbReference type="EMBL" id="AILU01000019">
    <property type="protein sequence ID" value="EJF79952.1"/>
    <property type="molecule type" value="Genomic_DNA"/>
</dbReference>
<dbReference type="AlphaFoldDB" id="J1J6W4"/>
<comment type="caution">
    <text evidence="2">The sequence shown here is derived from an EMBL/GenBank/DDBJ whole genome shotgun (WGS) entry which is preliminary data.</text>
</comment>
<feature type="transmembrane region" description="Helical" evidence="1">
    <location>
        <begin position="132"/>
        <end position="151"/>
    </location>
</feature>
<keyword evidence="3" id="KW-1185">Reference proteome</keyword>
<organism evidence="2 3">
    <name type="scientific">Candidatus Bartonella washoeensis Sb944nv</name>
    <dbReference type="NCBI Taxonomy" id="1094563"/>
    <lineage>
        <taxon>Bacteria</taxon>
        <taxon>Pseudomonadati</taxon>
        <taxon>Pseudomonadota</taxon>
        <taxon>Alphaproteobacteria</taxon>
        <taxon>Hyphomicrobiales</taxon>
        <taxon>Bartonellaceae</taxon>
        <taxon>Bartonella</taxon>
    </lineage>
</organism>
<proteinExistence type="predicted"/>
<evidence type="ECO:0008006" key="4">
    <source>
        <dbReference type="Google" id="ProtNLM"/>
    </source>
</evidence>
<dbReference type="Proteomes" id="UP000008947">
    <property type="component" value="Unassembled WGS sequence"/>
</dbReference>
<protein>
    <recommendedName>
        <fullName evidence="4">DedA family protein</fullName>
    </recommendedName>
</protein>
<keyword evidence="1" id="KW-0472">Membrane</keyword>
<feature type="transmembrane region" description="Helical" evidence="1">
    <location>
        <begin position="158"/>
        <end position="187"/>
    </location>
</feature>
<evidence type="ECO:0000313" key="2">
    <source>
        <dbReference type="EMBL" id="EJF79952.1"/>
    </source>
</evidence>
<feature type="transmembrane region" description="Helical" evidence="1">
    <location>
        <begin position="89"/>
        <end position="112"/>
    </location>
</feature>
<gene>
    <name evidence="2" type="ORF">MCQ_00554</name>
</gene>
<keyword evidence="1" id="KW-0812">Transmembrane</keyword>
<dbReference type="GO" id="GO:0005886">
    <property type="term" value="C:plasma membrane"/>
    <property type="evidence" value="ECO:0007669"/>
    <property type="project" value="TreeGrafter"/>
</dbReference>
<evidence type="ECO:0000313" key="3">
    <source>
        <dbReference type="Proteomes" id="UP000008947"/>
    </source>
</evidence>
<evidence type="ECO:0000256" key="1">
    <source>
        <dbReference type="SAM" id="Phobius"/>
    </source>
</evidence>
<feature type="transmembrane region" description="Helical" evidence="1">
    <location>
        <begin position="207"/>
        <end position="229"/>
    </location>
</feature>
<dbReference type="PANTHER" id="PTHR42709:SF11">
    <property type="entry name" value="DEDA FAMILY PROTEIN"/>
    <property type="match status" value="1"/>
</dbReference>
<name>J1J6W4_9HYPH</name>
<keyword evidence="1" id="KW-1133">Transmembrane helix</keyword>